<accession>A0A2I0AQ03</accession>
<name>A0A2I0AQ03_9ASPA</name>
<dbReference type="GO" id="GO:0015079">
    <property type="term" value="F:potassium ion transmembrane transporter activity"/>
    <property type="evidence" value="ECO:0007669"/>
    <property type="project" value="InterPro"/>
</dbReference>
<dbReference type="InterPro" id="IPR053951">
    <property type="entry name" value="K_trans_N"/>
</dbReference>
<evidence type="ECO:0000313" key="5">
    <source>
        <dbReference type="EMBL" id="PKA57632.1"/>
    </source>
</evidence>
<dbReference type="PANTHER" id="PTHR30540">
    <property type="entry name" value="OSMOTIC STRESS POTASSIUM TRANSPORTER"/>
    <property type="match status" value="1"/>
</dbReference>
<keyword evidence="6" id="KW-1185">Reference proteome</keyword>
<comment type="similarity">
    <text evidence="1">Belongs to the HAK/KUP transporter (TC 2.A.72.3) family.</text>
</comment>
<evidence type="ECO:0000256" key="3">
    <source>
        <dbReference type="SAM" id="Phobius"/>
    </source>
</evidence>
<evidence type="ECO:0000313" key="6">
    <source>
        <dbReference type="Proteomes" id="UP000236161"/>
    </source>
</evidence>
<evidence type="ECO:0000256" key="1">
    <source>
        <dbReference type="ARBA" id="ARBA00008440"/>
    </source>
</evidence>
<reference evidence="5 6" key="1">
    <citation type="journal article" date="2017" name="Nature">
        <title>The Apostasia genome and the evolution of orchids.</title>
        <authorList>
            <person name="Zhang G.Q."/>
            <person name="Liu K.W."/>
            <person name="Li Z."/>
            <person name="Lohaus R."/>
            <person name="Hsiao Y.Y."/>
            <person name="Niu S.C."/>
            <person name="Wang J.Y."/>
            <person name="Lin Y.C."/>
            <person name="Xu Q."/>
            <person name="Chen L.J."/>
            <person name="Yoshida K."/>
            <person name="Fujiwara S."/>
            <person name="Wang Z.W."/>
            <person name="Zhang Y.Q."/>
            <person name="Mitsuda N."/>
            <person name="Wang M."/>
            <person name="Liu G.H."/>
            <person name="Pecoraro L."/>
            <person name="Huang H.X."/>
            <person name="Xiao X.J."/>
            <person name="Lin M."/>
            <person name="Wu X.Y."/>
            <person name="Wu W.L."/>
            <person name="Chen Y.Y."/>
            <person name="Chang S.B."/>
            <person name="Sakamoto S."/>
            <person name="Ohme-Takagi M."/>
            <person name="Yagi M."/>
            <person name="Zeng S.J."/>
            <person name="Shen C.Y."/>
            <person name="Yeh C.M."/>
            <person name="Luo Y.B."/>
            <person name="Tsai W.C."/>
            <person name="Van de Peer Y."/>
            <person name="Liu Z.J."/>
        </authorList>
    </citation>
    <scope>NUCLEOTIDE SEQUENCE [LARGE SCALE GENOMIC DNA]</scope>
    <source>
        <strain evidence="6">cv. Shenzhen</strain>
        <tissue evidence="5">Stem</tissue>
    </source>
</reference>
<dbReference type="PANTHER" id="PTHR30540:SF6">
    <property type="entry name" value="POTASSIUM TRANSPORTER 2"/>
    <property type="match status" value="1"/>
</dbReference>
<dbReference type="GO" id="GO:0005886">
    <property type="term" value="C:plasma membrane"/>
    <property type="evidence" value="ECO:0007669"/>
    <property type="project" value="TreeGrafter"/>
</dbReference>
<evidence type="ECO:0000259" key="4">
    <source>
        <dbReference type="Pfam" id="PF02705"/>
    </source>
</evidence>
<sequence length="288" mass="31149">MQFIQNSPSCPLQCRVSGPIPKRSPSQPAAPPPPTTTPLSLSSSDTKSSASDDLPVADSLVDGLNHRPRCNSKSTRGTLPVENLQVASSIGSQSGDLKESWKSVLLLAYQSLGVVYGDLSISPLYVYKSTFADDITHSSTNIEIYGVFSFVFWTLTLIPLFKYVFIVLRADDNGEGGTFALYTLICRHANVSLLPNRQLVDEELSTYIVKNPPETEKISKLKVWLEKHKNLHIVLLLVVMLGTGMVIGDGVLTPTISVFSAVSGIQLSESDTDLKSAAAALPWQKIGG</sequence>
<feature type="compositionally biased region" description="Low complexity" evidence="2">
    <location>
        <begin position="37"/>
        <end position="54"/>
    </location>
</feature>
<feature type="domain" description="K+ potassium transporter integral membrane" evidence="4">
    <location>
        <begin position="107"/>
        <end position="272"/>
    </location>
</feature>
<dbReference type="STRING" id="1088818.A0A2I0AQ03"/>
<feature type="transmembrane region" description="Helical" evidence="3">
    <location>
        <begin position="230"/>
        <end position="248"/>
    </location>
</feature>
<dbReference type="EMBL" id="KZ451961">
    <property type="protein sequence ID" value="PKA57632.1"/>
    <property type="molecule type" value="Genomic_DNA"/>
</dbReference>
<dbReference type="AlphaFoldDB" id="A0A2I0AQ03"/>
<dbReference type="InterPro" id="IPR003855">
    <property type="entry name" value="K+_transporter"/>
</dbReference>
<keyword evidence="3" id="KW-0472">Membrane</keyword>
<dbReference type="OrthoDB" id="504708at2759"/>
<evidence type="ECO:0000256" key="2">
    <source>
        <dbReference type="SAM" id="MobiDB-lite"/>
    </source>
</evidence>
<feature type="compositionally biased region" description="Polar residues" evidence="2">
    <location>
        <begin position="1"/>
        <end position="10"/>
    </location>
</feature>
<feature type="transmembrane region" description="Helical" evidence="3">
    <location>
        <begin position="104"/>
        <end position="125"/>
    </location>
</feature>
<feature type="transmembrane region" description="Helical" evidence="3">
    <location>
        <begin position="145"/>
        <end position="165"/>
    </location>
</feature>
<dbReference type="Proteomes" id="UP000236161">
    <property type="component" value="Unassembled WGS sequence"/>
</dbReference>
<gene>
    <name evidence="5" type="primary">HAK9</name>
    <name evidence="5" type="ORF">AXF42_Ash016678</name>
</gene>
<proteinExistence type="inferred from homology"/>
<protein>
    <submittedName>
        <fullName evidence="5">Putative potassium transporter 9</fullName>
    </submittedName>
</protein>
<keyword evidence="3" id="KW-0812">Transmembrane</keyword>
<dbReference type="Pfam" id="PF02705">
    <property type="entry name" value="K_trans"/>
    <property type="match status" value="1"/>
</dbReference>
<organism evidence="5 6">
    <name type="scientific">Apostasia shenzhenica</name>
    <dbReference type="NCBI Taxonomy" id="1088818"/>
    <lineage>
        <taxon>Eukaryota</taxon>
        <taxon>Viridiplantae</taxon>
        <taxon>Streptophyta</taxon>
        <taxon>Embryophyta</taxon>
        <taxon>Tracheophyta</taxon>
        <taxon>Spermatophyta</taxon>
        <taxon>Magnoliopsida</taxon>
        <taxon>Liliopsida</taxon>
        <taxon>Asparagales</taxon>
        <taxon>Orchidaceae</taxon>
        <taxon>Apostasioideae</taxon>
        <taxon>Apostasia</taxon>
    </lineage>
</organism>
<keyword evidence="3" id="KW-1133">Transmembrane helix</keyword>
<feature type="region of interest" description="Disordered" evidence="2">
    <location>
        <begin position="1"/>
        <end position="76"/>
    </location>
</feature>